<dbReference type="RefSeq" id="WP_311757383.1">
    <property type="nucleotide sequence ID" value="NZ_JAVRQI010000001.1"/>
</dbReference>
<sequence length="53" mass="6163">MSSKKSIRRNATRKQQAQRRLAIMYREKRDHQTEATPPLRGEVEPAMRAQALA</sequence>
<feature type="region of interest" description="Disordered" evidence="1">
    <location>
        <begin position="1"/>
        <end position="53"/>
    </location>
</feature>
<reference evidence="3" key="1">
    <citation type="submission" date="2023-07" db="EMBL/GenBank/DDBJ databases">
        <title>Characterization of two Paracoccaceae strains isolated from Phycosphere and proposal of Xinfangfangia lacusdiani sp. nov.</title>
        <authorList>
            <person name="Deng Y."/>
            <person name="Zhang Y.Q."/>
        </authorList>
    </citation>
    <scope>NUCLEOTIDE SEQUENCE [LARGE SCALE GENOMIC DNA]</scope>
    <source>
        <strain evidence="3">CPCC 101403</strain>
    </source>
</reference>
<dbReference type="Proteomes" id="UP001251085">
    <property type="component" value="Unassembled WGS sequence"/>
</dbReference>
<proteinExistence type="predicted"/>
<feature type="compositionally biased region" description="Basic residues" evidence="1">
    <location>
        <begin position="1"/>
        <end position="12"/>
    </location>
</feature>
<organism evidence="2 3">
    <name type="scientific">Paracoccus broussonetiae</name>
    <dbReference type="NCBI Taxonomy" id="3075834"/>
    <lineage>
        <taxon>Bacteria</taxon>
        <taxon>Pseudomonadati</taxon>
        <taxon>Pseudomonadota</taxon>
        <taxon>Alphaproteobacteria</taxon>
        <taxon>Rhodobacterales</taxon>
        <taxon>Paracoccaceae</taxon>
        <taxon>Paracoccus</taxon>
    </lineage>
</organism>
<name>A0ABU3E7S8_9RHOB</name>
<gene>
    <name evidence="2" type="ORF">RM190_00285</name>
</gene>
<comment type="caution">
    <text evidence="2">The sequence shown here is derived from an EMBL/GenBank/DDBJ whole genome shotgun (WGS) entry which is preliminary data.</text>
</comment>
<evidence type="ECO:0000313" key="3">
    <source>
        <dbReference type="Proteomes" id="UP001251085"/>
    </source>
</evidence>
<accession>A0ABU3E7S8</accession>
<protein>
    <recommendedName>
        <fullName evidence="4">30S ribosomal protein S14</fullName>
    </recommendedName>
</protein>
<evidence type="ECO:0000313" key="2">
    <source>
        <dbReference type="EMBL" id="MDT1060270.1"/>
    </source>
</evidence>
<evidence type="ECO:0008006" key="4">
    <source>
        <dbReference type="Google" id="ProtNLM"/>
    </source>
</evidence>
<keyword evidence="3" id="KW-1185">Reference proteome</keyword>
<evidence type="ECO:0000256" key="1">
    <source>
        <dbReference type="SAM" id="MobiDB-lite"/>
    </source>
</evidence>
<dbReference type="EMBL" id="JAVRQI010000001">
    <property type="protein sequence ID" value="MDT1060270.1"/>
    <property type="molecule type" value="Genomic_DNA"/>
</dbReference>